<dbReference type="Gene3D" id="1.25.40.10">
    <property type="entry name" value="Tetratricopeptide repeat domain"/>
    <property type="match status" value="3"/>
</dbReference>
<dbReference type="PANTHER" id="PTHR45586:SF1">
    <property type="entry name" value="LIPOPOLYSACCHARIDE ASSEMBLY PROTEIN B"/>
    <property type="match status" value="1"/>
</dbReference>
<dbReference type="Pfam" id="PF13181">
    <property type="entry name" value="TPR_8"/>
    <property type="match status" value="2"/>
</dbReference>
<dbReference type="SMART" id="SM00028">
    <property type="entry name" value="TPR"/>
    <property type="match status" value="3"/>
</dbReference>
<evidence type="ECO:0000256" key="4">
    <source>
        <dbReference type="SAM" id="SignalP"/>
    </source>
</evidence>
<evidence type="ECO:0008006" key="7">
    <source>
        <dbReference type="Google" id="ProtNLM"/>
    </source>
</evidence>
<dbReference type="InterPro" id="IPR011990">
    <property type="entry name" value="TPR-like_helical_dom_sf"/>
</dbReference>
<keyword evidence="4" id="KW-0732">Signal</keyword>
<evidence type="ECO:0000313" key="6">
    <source>
        <dbReference type="Proteomes" id="UP000239007"/>
    </source>
</evidence>
<sequence length="436" mass="48595">MKTLFIRTTLACAITLASSVLDILPVIEIASAHAAETGKSEKTRKRTPALGARVYSQLARAQEVADAGDIKAGLEILDQVKSKSSSLNSYERAMLHNFYGFIYYNDGQTDLAIKSFEQVVEQDPIPESLEKSTLFSLAQLSMANGNYGKTITFLDKWDLVHQGTSPINNNVLRAQASYQSKDYKSAAKYIESAIAQAADEEKAAEENWYVLQRAVYFELKDNQKVTEILEQMVRLFNKPEYWLQLAGMYGELEQEDKQLAVMEAAYQQGFVTQKSELMTLSQIYYFNGLPYKAASVLSKGIEQNLIEKNAKNLKFLAQSWQGAKEADKAVEVLNQLASITEDGNADLNIAEIYLQKGKSKLVVQHAIKAIAKGKLTNAGNAYLALGMANVNLKQFDDALEAFKSAKEIKSSQRMATQWLKFVEQEQRSAEQLAALK</sequence>
<feature type="signal peptide" evidence="4">
    <location>
        <begin position="1"/>
        <end position="34"/>
    </location>
</feature>
<keyword evidence="6" id="KW-1185">Reference proteome</keyword>
<feature type="repeat" description="TPR" evidence="3">
    <location>
        <begin position="93"/>
        <end position="126"/>
    </location>
</feature>
<evidence type="ECO:0000256" key="1">
    <source>
        <dbReference type="ARBA" id="ARBA00022737"/>
    </source>
</evidence>
<evidence type="ECO:0000256" key="2">
    <source>
        <dbReference type="ARBA" id="ARBA00022803"/>
    </source>
</evidence>
<dbReference type="PROSITE" id="PS50005">
    <property type="entry name" value="TPR"/>
    <property type="match status" value="2"/>
</dbReference>
<dbReference type="RefSeq" id="WP_105052247.1">
    <property type="nucleotide sequence ID" value="NZ_BMYG01000002.1"/>
</dbReference>
<accession>A0A2S7UWV1</accession>
<name>A0A2S7UWV1_9GAMM</name>
<proteinExistence type="predicted"/>
<dbReference type="SUPFAM" id="SSF48452">
    <property type="entry name" value="TPR-like"/>
    <property type="match status" value="2"/>
</dbReference>
<dbReference type="AlphaFoldDB" id="A0A2S7UWV1"/>
<reference evidence="5 6" key="1">
    <citation type="submission" date="2016-12" db="EMBL/GenBank/DDBJ databases">
        <title>Diversity of luminous bacteria.</title>
        <authorList>
            <person name="Yoshizawa S."/>
            <person name="Kogure K."/>
        </authorList>
    </citation>
    <scope>NUCLEOTIDE SEQUENCE [LARGE SCALE GENOMIC DNA]</scope>
    <source>
        <strain evidence="5 6">SA4-48</strain>
    </source>
</reference>
<feature type="chain" id="PRO_5015484794" description="Tetratricopeptide repeat protein" evidence="4">
    <location>
        <begin position="35"/>
        <end position="436"/>
    </location>
</feature>
<keyword evidence="1" id="KW-0677">Repeat</keyword>
<keyword evidence="2 3" id="KW-0802">TPR repeat</keyword>
<dbReference type="EMBL" id="MSCH01000003">
    <property type="protein sequence ID" value="PQJ53750.1"/>
    <property type="molecule type" value="Genomic_DNA"/>
</dbReference>
<organism evidence="5 6">
    <name type="scientific">Psychrosphaera saromensis</name>
    <dbReference type="NCBI Taxonomy" id="716813"/>
    <lineage>
        <taxon>Bacteria</taxon>
        <taxon>Pseudomonadati</taxon>
        <taxon>Pseudomonadota</taxon>
        <taxon>Gammaproteobacteria</taxon>
        <taxon>Alteromonadales</taxon>
        <taxon>Pseudoalteromonadaceae</taxon>
        <taxon>Psychrosphaera</taxon>
    </lineage>
</organism>
<dbReference type="PANTHER" id="PTHR45586">
    <property type="entry name" value="TPR REPEAT-CONTAINING PROTEIN PA4667"/>
    <property type="match status" value="1"/>
</dbReference>
<gene>
    <name evidence="5" type="ORF">BTO11_08805</name>
</gene>
<dbReference type="OrthoDB" id="5574348at2"/>
<feature type="repeat" description="TPR" evidence="3">
    <location>
        <begin position="379"/>
        <end position="412"/>
    </location>
</feature>
<dbReference type="InterPro" id="IPR019734">
    <property type="entry name" value="TPR_rpt"/>
</dbReference>
<protein>
    <recommendedName>
        <fullName evidence="7">Tetratricopeptide repeat protein</fullName>
    </recommendedName>
</protein>
<evidence type="ECO:0000256" key="3">
    <source>
        <dbReference type="PROSITE-ProRule" id="PRU00339"/>
    </source>
</evidence>
<dbReference type="Proteomes" id="UP000239007">
    <property type="component" value="Unassembled WGS sequence"/>
</dbReference>
<evidence type="ECO:0000313" key="5">
    <source>
        <dbReference type="EMBL" id="PQJ53750.1"/>
    </source>
</evidence>
<dbReference type="InterPro" id="IPR051012">
    <property type="entry name" value="CellSynth/LPSAsmb/PSIAsmb"/>
</dbReference>
<comment type="caution">
    <text evidence="5">The sequence shown here is derived from an EMBL/GenBank/DDBJ whole genome shotgun (WGS) entry which is preliminary data.</text>
</comment>